<reference evidence="4 5" key="1">
    <citation type="submission" date="2024-09" db="EMBL/GenBank/DDBJ databases">
        <title>Chromosome-scale assembly of Riccia sorocarpa.</title>
        <authorList>
            <person name="Paukszto L."/>
        </authorList>
    </citation>
    <scope>NUCLEOTIDE SEQUENCE [LARGE SCALE GENOMIC DNA]</scope>
    <source>
        <strain evidence="4">LP-2024</strain>
        <tissue evidence="4">Aerial parts of the thallus</tissue>
    </source>
</reference>
<feature type="region of interest" description="Disordered" evidence="2">
    <location>
        <begin position="216"/>
        <end position="235"/>
    </location>
</feature>
<dbReference type="Proteomes" id="UP001633002">
    <property type="component" value="Unassembled WGS sequence"/>
</dbReference>
<proteinExistence type="predicted"/>
<dbReference type="InterPro" id="IPR007527">
    <property type="entry name" value="Znf_SWIM"/>
</dbReference>
<dbReference type="AlphaFoldDB" id="A0ABD3HCH1"/>
<comment type="caution">
    <text evidence="4">The sequence shown here is derived from an EMBL/GenBank/DDBJ whole genome shotgun (WGS) entry which is preliminary data.</text>
</comment>
<gene>
    <name evidence="4" type="ORF">R1sor_014199</name>
</gene>
<dbReference type="PANTHER" id="PTHR33977">
    <property type="entry name" value="ZINC ION BINDING PROTEIN"/>
    <property type="match status" value="1"/>
</dbReference>
<dbReference type="GO" id="GO:0008270">
    <property type="term" value="F:zinc ion binding"/>
    <property type="evidence" value="ECO:0007669"/>
    <property type="project" value="UniProtKB-KW"/>
</dbReference>
<keyword evidence="1" id="KW-0862">Zinc</keyword>
<feature type="compositionally biased region" description="Basic and acidic residues" evidence="2">
    <location>
        <begin position="315"/>
        <end position="328"/>
    </location>
</feature>
<evidence type="ECO:0000313" key="5">
    <source>
        <dbReference type="Proteomes" id="UP001633002"/>
    </source>
</evidence>
<dbReference type="EMBL" id="JBJQOH010000004">
    <property type="protein sequence ID" value="KAL3687890.1"/>
    <property type="molecule type" value="Genomic_DNA"/>
</dbReference>
<evidence type="ECO:0000259" key="3">
    <source>
        <dbReference type="PROSITE" id="PS50966"/>
    </source>
</evidence>
<name>A0ABD3HCH1_9MARC</name>
<feature type="region of interest" description="Disordered" evidence="2">
    <location>
        <begin position="291"/>
        <end position="350"/>
    </location>
</feature>
<feature type="domain" description="SWIM-type" evidence="3">
    <location>
        <begin position="138"/>
        <end position="175"/>
    </location>
</feature>
<evidence type="ECO:0000256" key="2">
    <source>
        <dbReference type="SAM" id="MobiDB-lite"/>
    </source>
</evidence>
<keyword evidence="1" id="KW-0863">Zinc-finger</keyword>
<organism evidence="4 5">
    <name type="scientific">Riccia sorocarpa</name>
    <dbReference type="NCBI Taxonomy" id="122646"/>
    <lineage>
        <taxon>Eukaryota</taxon>
        <taxon>Viridiplantae</taxon>
        <taxon>Streptophyta</taxon>
        <taxon>Embryophyta</taxon>
        <taxon>Marchantiophyta</taxon>
        <taxon>Marchantiopsida</taxon>
        <taxon>Marchantiidae</taxon>
        <taxon>Marchantiales</taxon>
        <taxon>Ricciaceae</taxon>
        <taxon>Riccia</taxon>
    </lineage>
</organism>
<accession>A0ABD3HCH1</accession>
<protein>
    <recommendedName>
        <fullName evidence="3">SWIM-type domain-containing protein</fullName>
    </recommendedName>
</protein>
<dbReference type="PROSITE" id="PS50966">
    <property type="entry name" value="ZF_SWIM"/>
    <property type="match status" value="1"/>
</dbReference>
<feature type="compositionally biased region" description="Basic and acidic residues" evidence="2">
    <location>
        <begin position="221"/>
        <end position="235"/>
    </location>
</feature>
<feature type="region of interest" description="Disordered" evidence="2">
    <location>
        <begin position="380"/>
        <end position="410"/>
    </location>
</feature>
<evidence type="ECO:0000313" key="4">
    <source>
        <dbReference type="EMBL" id="KAL3687890.1"/>
    </source>
</evidence>
<evidence type="ECO:0000256" key="1">
    <source>
        <dbReference type="PROSITE-ProRule" id="PRU00325"/>
    </source>
</evidence>
<keyword evidence="1" id="KW-0479">Metal-binding</keyword>
<keyword evidence="5" id="KW-1185">Reference proteome</keyword>
<sequence>MENNAAEVQFISYYRTHWHPRIGRWAKMYRQYQHSNQESQGAIERWHSTLKTHLRCSRRGKAARKIFWLLQILTDTLETFFWCASELKRQGRLRNNIVGRLVLAAILKAKSIPDSSVLEQSNVDGKEVVWIRSVSDPSRIHEVVGWNSDKGGCTCGWAVQGNVCKHQIKILLMAGYTEMELLSKLGIKYGTVSGGFDNLVHTVDMTEADALNMEIPESNEPNEHPDNEHPDSEHRADENLVTASREDFMTEASKIWSAVQHSTNLARHPLAFLKDAYSRTADLVAVTECGSPDTAIPEEHNTTEFEPVPGSDGSLQRRRDWLEKCMERPRRRRRVGDENQPPPGNVPPAAGIAFEKLQSTRPRPMQEVLDAEALASVDLNLTPAEQVSQTKRKRGPAQRALTVANRQRNR</sequence>
<dbReference type="PANTHER" id="PTHR33977:SF1">
    <property type="entry name" value="ZINC ION BINDING PROTEIN"/>
    <property type="match status" value="1"/>
</dbReference>